<reference evidence="1 2" key="1">
    <citation type="journal article" date="2018" name="Front. Plant Sci.">
        <title>Red Clover (Trifolium pratense) and Zigzag Clover (T. medium) - A Picture of Genomic Similarities and Differences.</title>
        <authorList>
            <person name="Dluhosova J."/>
            <person name="Istvanek J."/>
            <person name="Nedelnik J."/>
            <person name="Repkova J."/>
        </authorList>
    </citation>
    <scope>NUCLEOTIDE SEQUENCE [LARGE SCALE GENOMIC DNA]</scope>
    <source>
        <strain evidence="2">cv. 10/8</strain>
        <tissue evidence="1">Leaf</tissue>
    </source>
</reference>
<protein>
    <submittedName>
        <fullName evidence="1">Uncharacterized protein</fullName>
    </submittedName>
</protein>
<keyword evidence="2" id="KW-1185">Reference proteome</keyword>
<evidence type="ECO:0000313" key="2">
    <source>
        <dbReference type="Proteomes" id="UP000265520"/>
    </source>
</evidence>
<dbReference type="EMBL" id="LXQA010989933">
    <property type="protein sequence ID" value="MCI80189.1"/>
    <property type="molecule type" value="Genomic_DNA"/>
</dbReference>
<dbReference type="Proteomes" id="UP000265520">
    <property type="component" value="Unassembled WGS sequence"/>
</dbReference>
<evidence type="ECO:0000313" key="1">
    <source>
        <dbReference type="EMBL" id="MCI80189.1"/>
    </source>
</evidence>
<organism evidence="1 2">
    <name type="scientific">Trifolium medium</name>
    <dbReference type="NCBI Taxonomy" id="97028"/>
    <lineage>
        <taxon>Eukaryota</taxon>
        <taxon>Viridiplantae</taxon>
        <taxon>Streptophyta</taxon>
        <taxon>Embryophyta</taxon>
        <taxon>Tracheophyta</taxon>
        <taxon>Spermatophyta</taxon>
        <taxon>Magnoliopsida</taxon>
        <taxon>eudicotyledons</taxon>
        <taxon>Gunneridae</taxon>
        <taxon>Pentapetalae</taxon>
        <taxon>rosids</taxon>
        <taxon>fabids</taxon>
        <taxon>Fabales</taxon>
        <taxon>Fabaceae</taxon>
        <taxon>Papilionoideae</taxon>
        <taxon>50 kb inversion clade</taxon>
        <taxon>NPAAA clade</taxon>
        <taxon>Hologalegina</taxon>
        <taxon>IRL clade</taxon>
        <taxon>Trifolieae</taxon>
        <taxon>Trifolium</taxon>
    </lineage>
</organism>
<sequence>MMASTGDDVASPRLAMFKNVAWRHQEHR</sequence>
<name>A0A392UYX0_9FABA</name>
<comment type="caution">
    <text evidence="1">The sequence shown here is derived from an EMBL/GenBank/DDBJ whole genome shotgun (WGS) entry which is preliminary data.</text>
</comment>
<accession>A0A392UYX0</accession>
<dbReference type="AlphaFoldDB" id="A0A392UYX0"/>
<feature type="non-terminal residue" evidence="1">
    <location>
        <position position="28"/>
    </location>
</feature>
<proteinExistence type="predicted"/>